<reference evidence="2 3" key="1">
    <citation type="journal article" date="2020" name="bioRxiv">
        <title>Whole genome comparisons of ergot fungi reveals the divergence and evolution of species within the genus Claviceps are the result of varying mechanisms driving genome evolution and host range expansion.</title>
        <authorList>
            <person name="Wyka S.A."/>
            <person name="Mondo S.J."/>
            <person name="Liu M."/>
            <person name="Dettman J."/>
            <person name="Nalam V."/>
            <person name="Broders K.D."/>
        </authorList>
    </citation>
    <scope>NUCLEOTIDE SEQUENCE [LARGE SCALE GENOMIC DNA]</scope>
    <source>
        <strain evidence="2 3">LM576</strain>
    </source>
</reference>
<organism evidence="2 3">
    <name type="scientific">Claviceps humidiphila</name>
    <dbReference type="NCBI Taxonomy" id="1294629"/>
    <lineage>
        <taxon>Eukaryota</taxon>
        <taxon>Fungi</taxon>
        <taxon>Dikarya</taxon>
        <taxon>Ascomycota</taxon>
        <taxon>Pezizomycotina</taxon>
        <taxon>Sordariomycetes</taxon>
        <taxon>Hypocreomycetidae</taxon>
        <taxon>Hypocreales</taxon>
        <taxon>Clavicipitaceae</taxon>
        <taxon>Claviceps</taxon>
    </lineage>
</organism>
<feature type="signal peptide" evidence="1">
    <location>
        <begin position="1"/>
        <end position="19"/>
    </location>
</feature>
<name>A0A9P7Q375_9HYPO</name>
<keyword evidence="1" id="KW-0732">Signal</keyword>
<dbReference type="EMBL" id="SRQM01000102">
    <property type="protein sequence ID" value="KAG6118477.1"/>
    <property type="molecule type" value="Genomic_DNA"/>
</dbReference>
<proteinExistence type="predicted"/>
<protein>
    <recommendedName>
        <fullName evidence="4">GPI anchored serine-rich protein</fullName>
    </recommendedName>
</protein>
<evidence type="ECO:0000313" key="3">
    <source>
        <dbReference type="Proteomes" id="UP000732380"/>
    </source>
</evidence>
<evidence type="ECO:0000313" key="2">
    <source>
        <dbReference type="EMBL" id="KAG6118477.1"/>
    </source>
</evidence>
<sequence>MHSTTLFATLALGASLATASETVVLTAKMTQVKTITRCADSYSDCPLNKTSALATSASSSSSSFAAATTTTATVPSSSSAAAAVQTPVVETTPMAHQTSTTSLLPASHTTIEVAPTGMMPGSVATTGPVLVPTGAAGGLRAHQNAAAVVAVAAMIAMVY</sequence>
<dbReference type="AlphaFoldDB" id="A0A9P7Q375"/>
<comment type="caution">
    <text evidence="2">The sequence shown here is derived from an EMBL/GenBank/DDBJ whole genome shotgun (WGS) entry which is preliminary data.</text>
</comment>
<keyword evidence="3" id="KW-1185">Reference proteome</keyword>
<accession>A0A9P7Q375</accession>
<gene>
    <name evidence="2" type="ORF">E4U13_000191</name>
</gene>
<evidence type="ECO:0000256" key="1">
    <source>
        <dbReference type="SAM" id="SignalP"/>
    </source>
</evidence>
<evidence type="ECO:0008006" key="4">
    <source>
        <dbReference type="Google" id="ProtNLM"/>
    </source>
</evidence>
<dbReference type="Proteomes" id="UP000732380">
    <property type="component" value="Unassembled WGS sequence"/>
</dbReference>
<feature type="chain" id="PRO_5040187766" description="GPI anchored serine-rich protein" evidence="1">
    <location>
        <begin position="20"/>
        <end position="159"/>
    </location>
</feature>